<dbReference type="AlphaFoldDB" id="A0A4P9W743"/>
<evidence type="ECO:0008006" key="3">
    <source>
        <dbReference type="Google" id="ProtNLM"/>
    </source>
</evidence>
<reference evidence="2" key="1">
    <citation type="journal article" date="2018" name="Nat. Microbiol.">
        <title>Leveraging single-cell genomics to expand the fungal tree of life.</title>
        <authorList>
            <person name="Ahrendt S.R."/>
            <person name="Quandt C.A."/>
            <person name="Ciobanu D."/>
            <person name="Clum A."/>
            <person name="Salamov A."/>
            <person name="Andreopoulos B."/>
            <person name="Cheng J.F."/>
            <person name="Woyke T."/>
            <person name="Pelin A."/>
            <person name="Henrissat B."/>
            <person name="Reynolds N.K."/>
            <person name="Benny G.L."/>
            <person name="Smith M.E."/>
            <person name="James T.Y."/>
            <person name="Grigoriev I.V."/>
        </authorList>
    </citation>
    <scope>NUCLEOTIDE SEQUENCE [LARGE SCALE GENOMIC DNA]</scope>
</reference>
<keyword evidence="2" id="KW-1185">Reference proteome</keyword>
<dbReference type="EMBL" id="KZ997880">
    <property type="protein sequence ID" value="RKO86828.1"/>
    <property type="molecule type" value="Genomic_DNA"/>
</dbReference>
<organism evidence="1 2">
    <name type="scientific">Blyttiomyces helicus</name>
    <dbReference type="NCBI Taxonomy" id="388810"/>
    <lineage>
        <taxon>Eukaryota</taxon>
        <taxon>Fungi</taxon>
        <taxon>Fungi incertae sedis</taxon>
        <taxon>Chytridiomycota</taxon>
        <taxon>Chytridiomycota incertae sedis</taxon>
        <taxon>Chytridiomycetes</taxon>
        <taxon>Chytridiomycetes incertae sedis</taxon>
        <taxon>Blyttiomyces</taxon>
    </lineage>
</organism>
<evidence type="ECO:0000313" key="2">
    <source>
        <dbReference type="Proteomes" id="UP000269721"/>
    </source>
</evidence>
<protein>
    <recommendedName>
        <fullName evidence="3">F-box domain-containing protein</fullName>
    </recommendedName>
</protein>
<accession>A0A4P9W743</accession>
<sequence length="326" mass="36479">MPEPHTELMFPLELDQEGSPCKSLFHPSMSNAISPSIFKGRSGIVTVASTYTPRRRALQSQPIFPSLSPNQEQEFRSNMVSKGFDIKGHHQYVAMSYVLLPPVANGQAQTVRMCVAYCINRRLSHWVVFTSCPLNLHVKRMPALVVGFWDSEQGTQFMRGISRLRLLRIHVVDDYRSWQDEDRTPTLANINNSVRPALEQWRQVDGPLDSQLPAAARAPNLKYLTFRAYMNRDPEVVLLHTPALRSVKLPDYMNDFSTFFSAMLSACPLLDQLNLGLNKIDKDGFDALETHRPSNSSSWSCAKGAPSPLSCAICLVMGADCAGSCF</sequence>
<proteinExistence type="predicted"/>
<gene>
    <name evidence="1" type="ORF">BDK51DRAFT_39149</name>
</gene>
<evidence type="ECO:0000313" key="1">
    <source>
        <dbReference type="EMBL" id="RKO86828.1"/>
    </source>
</evidence>
<dbReference type="Proteomes" id="UP000269721">
    <property type="component" value="Unassembled WGS sequence"/>
</dbReference>
<name>A0A4P9W743_9FUNG</name>